<evidence type="ECO:0000313" key="2">
    <source>
        <dbReference type="EMBL" id="SNQ50474.1"/>
    </source>
</evidence>
<gene>
    <name evidence="2" type="ORF">FRACA_470022</name>
</gene>
<dbReference type="AlphaFoldDB" id="A0A2I2KXT6"/>
<reference evidence="2 3" key="1">
    <citation type="submission" date="2017-06" db="EMBL/GenBank/DDBJ databases">
        <authorList>
            <person name="Kim H.J."/>
            <person name="Triplett B.A."/>
        </authorList>
    </citation>
    <scope>NUCLEOTIDE SEQUENCE [LARGE SCALE GENOMIC DNA]</scope>
    <source>
        <strain evidence="2">FRACA_ARgP5</strain>
    </source>
</reference>
<protein>
    <submittedName>
        <fullName evidence="2">Uncharacterized protein</fullName>
    </submittedName>
</protein>
<dbReference type="EMBL" id="FZMO01000412">
    <property type="protein sequence ID" value="SNQ50474.1"/>
    <property type="molecule type" value="Genomic_DNA"/>
</dbReference>
<proteinExistence type="predicted"/>
<sequence length="83" mass="8578">MWVTPRGGSPAAGHGRGAHPASPPACGRLAVLEAPSHLGVIGFDFGRRDRGSGPRMNGYLVNDPFKKTAANKTQPVAPYALAA</sequence>
<evidence type="ECO:0000256" key="1">
    <source>
        <dbReference type="SAM" id="MobiDB-lite"/>
    </source>
</evidence>
<feature type="compositionally biased region" description="Low complexity" evidence="1">
    <location>
        <begin position="1"/>
        <end position="13"/>
    </location>
</feature>
<keyword evidence="3" id="KW-1185">Reference proteome</keyword>
<organism evidence="2 3">
    <name type="scientific">Frankia canadensis</name>
    <dbReference type="NCBI Taxonomy" id="1836972"/>
    <lineage>
        <taxon>Bacteria</taxon>
        <taxon>Bacillati</taxon>
        <taxon>Actinomycetota</taxon>
        <taxon>Actinomycetes</taxon>
        <taxon>Frankiales</taxon>
        <taxon>Frankiaceae</taxon>
        <taxon>Frankia</taxon>
    </lineage>
</organism>
<accession>A0A2I2KXT6</accession>
<name>A0A2I2KXT6_9ACTN</name>
<evidence type="ECO:0000313" key="3">
    <source>
        <dbReference type="Proteomes" id="UP000234331"/>
    </source>
</evidence>
<dbReference type="Proteomes" id="UP000234331">
    <property type="component" value="Unassembled WGS sequence"/>
</dbReference>
<feature type="region of interest" description="Disordered" evidence="1">
    <location>
        <begin position="1"/>
        <end position="24"/>
    </location>
</feature>